<gene>
    <name evidence="1" type="ORF">SAMN05660862_0019</name>
</gene>
<evidence type="ECO:0000313" key="1">
    <source>
        <dbReference type="EMBL" id="SMG51683.1"/>
    </source>
</evidence>
<accession>A0A1X7LE80</accession>
<dbReference type="RefSeq" id="WP_144036629.1">
    <property type="nucleotide sequence ID" value="NZ_FXAU01000010.1"/>
</dbReference>
<dbReference type="Proteomes" id="UP000192980">
    <property type="component" value="Unassembled WGS sequence"/>
</dbReference>
<sequence length="298" mass="34013">MKTFLSYSYGDDTTVIRNLLTENGIEIFDSIKEMQYGNSLQQTIKNAVNNCDFVFFIYSKMNPHIAFEVGLAVALNKPIFTVFAGGEEDTFLLDSTYVHAYPTESAKIGFSLELFLKNLSVKKRKRKTDSSSLPKFYGGGQPIPAKNNFDIIERYNTATGKSGSELEIFFQDLLRVYNVNVVKNSTLKNDRKWSPDFSIWSDELSSLLDNPIVIEVKTEINRSNLETIINNLTKLNTINTLVGSCLIFYDRLGNLKQEDLPITPRQLFISIRQLVFELQFQDFVASIKKIRNNLVHNI</sequence>
<dbReference type="SUPFAM" id="SSF52200">
    <property type="entry name" value="Toll/Interleukin receptor TIR domain"/>
    <property type="match status" value="1"/>
</dbReference>
<dbReference type="AlphaFoldDB" id="A0A1X7LE80"/>
<reference evidence="1 2" key="1">
    <citation type="submission" date="2017-04" db="EMBL/GenBank/DDBJ databases">
        <authorList>
            <person name="Afonso C.L."/>
            <person name="Miller P.J."/>
            <person name="Scott M.A."/>
            <person name="Spackman E."/>
            <person name="Goraichik I."/>
            <person name="Dimitrov K.M."/>
            <person name="Suarez D.L."/>
            <person name="Swayne D.E."/>
        </authorList>
    </citation>
    <scope>NUCLEOTIDE SEQUENCE [LARGE SCALE GENOMIC DNA]</scope>
    <source>
        <strain evidence="1 2">DSM 22418</strain>
    </source>
</reference>
<evidence type="ECO:0008006" key="3">
    <source>
        <dbReference type="Google" id="ProtNLM"/>
    </source>
</evidence>
<keyword evidence="2" id="KW-1185">Reference proteome</keyword>
<dbReference type="InterPro" id="IPR035897">
    <property type="entry name" value="Toll_tir_struct_dom_sf"/>
</dbReference>
<proteinExistence type="predicted"/>
<dbReference type="OrthoDB" id="9815193at2"/>
<evidence type="ECO:0000313" key="2">
    <source>
        <dbReference type="Proteomes" id="UP000192980"/>
    </source>
</evidence>
<organism evidence="1 2">
    <name type="scientific">Sphingobacterium psychroaquaticum</name>
    <dbReference type="NCBI Taxonomy" id="561061"/>
    <lineage>
        <taxon>Bacteria</taxon>
        <taxon>Pseudomonadati</taxon>
        <taxon>Bacteroidota</taxon>
        <taxon>Sphingobacteriia</taxon>
        <taxon>Sphingobacteriales</taxon>
        <taxon>Sphingobacteriaceae</taxon>
        <taxon>Sphingobacterium</taxon>
    </lineage>
</organism>
<dbReference type="EMBL" id="FXAU01000010">
    <property type="protein sequence ID" value="SMG51683.1"/>
    <property type="molecule type" value="Genomic_DNA"/>
</dbReference>
<protein>
    <recommendedName>
        <fullName evidence="3">TIR domain-containing protein</fullName>
    </recommendedName>
</protein>
<dbReference type="STRING" id="561061.SAMN05660862_0019"/>
<name>A0A1X7LE80_9SPHI</name>
<dbReference type="Gene3D" id="3.40.50.450">
    <property type="match status" value="1"/>
</dbReference>